<dbReference type="AlphaFoldDB" id="A0A7R9BFT3"/>
<feature type="domain" description="C1q" evidence="2">
    <location>
        <begin position="80"/>
        <end position="170"/>
    </location>
</feature>
<protein>
    <recommendedName>
        <fullName evidence="2">C1q domain-containing protein</fullName>
    </recommendedName>
</protein>
<feature type="signal peptide" evidence="1">
    <location>
        <begin position="1"/>
        <end position="22"/>
    </location>
</feature>
<sequence length="189" mass="21195">MLQISLRFAVLLLTTIFVTSDAEGSAHEVTLHHPKIELQGTGDVLDILHSQPIFPNEPVVFSVYGVRQNSSDFLTDTSYWKAITYNLRGVTLGSCFDMKKGEFVVSVPGFYEFRWEAEKGTWGLPGELYILKNDQDVFGRGFANEKTKITVRTFAQVWLNAGDRVSTRYKGQFSGGDVANAFRCLVGRK</sequence>
<name>A0A7R9BFT3_9CRUS</name>
<evidence type="ECO:0000313" key="4">
    <source>
        <dbReference type="Proteomes" id="UP000678499"/>
    </source>
</evidence>
<dbReference type="Pfam" id="PF00386">
    <property type="entry name" value="C1q"/>
    <property type="match status" value="1"/>
</dbReference>
<organism evidence="3">
    <name type="scientific">Notodromas monacha</name>
    <dbReference type="NCBI Taxonomy" id="399045"/>
    <lineage>
        <taxon>Eukaryota</taxon>
        <taxon>Metazoa</taxon>
        <taxon>Ecdysozoa</taxon>
        <taxon>Arthropoda</taxon>
        <taxon>Crustacea</taxon>
        <taxon>Oligostraca</taxon>
        <taxon>Ostracoda</taxon>
        <taxon>Podocopa</taxon>
        <taxon>Podocopida</taxon>
        <taxon>Cypridocopina</taxon>
        <taxon>Cypridoidea</taxon>
        <taxon>Cyprididae</taxon>
        <taxon>Notodromas</taxon>
    </lineage>
</organism>
<dbReference type="InterPro" id="IPR008983">
    <property type="entry name" value="Tumour_necrosis_fac-like_dom"/>
</dbReference>
<dbReference type="EMBL" id="OA882296">
    <property type="protein sequence ID" value="CAD7274502.1"/>
    <property type="molecule type" value="Genomic_DNA"/>
</dbReference>
<gene>
    <name evidence="3" type="ORF">NMOB1V02_LOCUS2333</name>
</gene>
<feature type="chain" id="PRO_5036210015" description="C1q domain-containing protein" evidence="1">
    <location>
        <begin position="23"/>
        <end position="189"/>
    </location>
</feature>
<keyword evidence="1" id="KW-0732">Signal</keyword>
<accession>A0A7R9BFT3</accession>
<dbReference type="SUPFAM" id="SSF49842">
    <property type="entry name" value="TNF-like"/>
    <property type="match status" value="1"/>
</dbReference>
<proteinExistence type="predicted"/>
<evidence type="ECO:0000259" key="2">
    <source>
        <dbReference type="Pfam" id="PF00386"/>
    </source>
</evidence>
<keyword evidence="4" id="KW-1185">Reference proteome</keyword>
<dbReference type="Gene3D" id="2.60.120.40">
    <property type="match status" value="1"/>
</dbReference>
<dbReference type="InterPro" id="IPR001073">
    <property type="entry name" value="C1q_dom"/>
</dbReference>
<evidence type="ECO:0000256" key="1">
    <source>
        <dbReference type="SAM" id="SignalP"/>
    </source>
</evidence>
<dbReference type="Proteomes" id="UP000678499">
    <property type="component" value="Unassembled WGS sequence"/>
</dbReference>
<dbReference type="EMBL" id="CAJPEX010000259">
    <property type="protein sequence ID" value="CAG0914654.1"/>
    <property type="molecule type" value="Genomic_DNA"/>
</dbReference>
<reference evidence="3" key="1">
    <citation type="submission" date="2020-11" db="EMBL/GenBank/DDBJ databases">
        <authorList>
            <person name="Tran Van P."/>
        </authorList>
    </citation>
    <scope>NUCLEOTIDE SEQUENCE</scope>
</reference>
<evidence type="ECO:0000313" key="3">
    <source>
        <dbReference type="EMBL" id="CAD7274502.1"/>
    </source>
</evidence>